<dbReference type="PANTHER" id="PTHR43404:SF1">
    <property type="entry name" value="MNN4P"/>
    <property type="match status" value="1"/>
</dbReference>
<dbReference type="InterPro" id="IPR007074">
    <property type="entry name" value="LicD/FKTN/FKRP_NTP_transf"/>
</dbReference>
<evidence type="ECO:0000256" key="1">
    <source>
        <dbReference type="SAM" id="SignalP"/>
    </source>
</evidence>
<protein>
    <recommendedName>
        <fullName evidence="2">LicD/FKTN/FKRP nucleotidyltransferase domain-containing protein</fullName>
    </recommendedName>
</protein>
<organism evidence="3 4">
    <name type="scientific">Polarella glacialis</name>
    <name type="common">Dinoflagellate</name>
    <dbReference type="NCBI Taxonomy" id="89957"/>
    <lineage>
        <taxon>Eukaryota</taxon>
        <taxon>Sar</taxon>
        <taxon>Alveolata</taxon>
        <taxon>Dinophyceae</taxon>
        <taxon>Suessiales</taxon>
        <taxon>Suessiaceae</taxon>
        <taxon>Polarella</taxon>
    </lineage>
</organism>
<evidence type="ECO:0000313" key="4">
    <source>
        <dbReference type="Proteomes" id="UP000626109"/>
    </source>
</evidence>
<dbReference type="EMBL" id="CAJNNW010025870">
    <property type="protein sequence ID" value="CAE8680544.1"/>
    <property type="molecule type" value="Genomic_DNA"/>
</dbReference>
<accession>A0A813JMU9</accession>
<dbReference type="GO" id="GO:0009100">
    <property type="term" value="P:glycoprotein metabolic process"/>
    <property type="evidence" value="ECO:0007669"/>
    <property type="project" value="UniProtKB-ARBA"/>
</dbReference>
<evidence type="ECO:0000313" key="3">
    <source>
        <dbReference type="EMBL" id="CAE8680544.1"/>
    </source>
</evidence>
<comment type="caution">
    <text evidence="3">The sequence shown here is derived from an EMBL/GenBank/DDBJ whole genome shotgun (WGS) entry which is preliminary data.</text>
</comment>
<keyword evidence="1" id="KW-0732">Signal</keyword>
<dbReference type="Pfam" id="PF04991">
    <property type="entry name" value="LicD"/>
    <property type="match status" value="1"/>
</dbReference>
<proteinExistence type="predicted"/>
<dbReference type="AlphaFoldDB" id="A0A813JMU9"/>
<sequence length="798" mass="88513">MTVRCLRPEWLRFALVMALQLVLCQQGADGKIVYADGSSADSCPGLESEPFREISRLLEHSQIRVDFFDHFYPKVLAVPDSGSSCFFAFFSICLYSYFVTCSPAYSGRVSDMSKNAFPSCWEAGTFLDASDFIGSFLNPNWVAIVASPARVVFPLFSSLQGLWHEQSGTSLEGCSPREAEVAEALFDKTDTSLAAGYLLSRYLEGMEMPAKTLCGTVLETVSWLMLGASDVRPDALSLAQRQPLSSCAAINKAQLNLRLFCNRSGMFEREADHSLGTDLLALHTKLYPLLAKMAQHCYEFRELGNLPSSLFDNPNDQGLAEEERNWTGVVKELAAGRLLLPFQPLFGAARREWMLRVHSAFQDVLGKLRIPYSLMRGPILGVVRHHGFLPWENDSDVCVPVEFAQELLILALLGLQGLDLPEACLQDQRCQELAEAAARLRSVGVRLLSTWIVEKNMQKFIFFAEEDAAAVMNNSRRVEDPVIDVYLCKGWPGLSGESEMDESGILIPHEVIFPLQRTYFSGLSSWAYRKRRQVMDERYGVDWPVDCRAPNWREKGRRHGLWPFSVPCEALYGHHSFAREVPVSQAPQVAGLGIRMLAWLCAAMRSTDDESDATDRQAKLLAKMTQTPARHTAADSLAPTSQVCTAHVRVPRIPSWWELREASALMAPSLQRGTGSSITFLETSQEVALHYLLDLALHPSPDLLCEVIIRLWPVVPAAQPGVAEQTWLGPPPPRRRTVVTAEGGMPSLGSSEVFLEVFSCVCWRTPLLTVSSPAWDLHELDSDLVAEAAMAAFGSAGT</sequence>
<reference evidence="3" key="1">
    <citation type="submission" date="2021-02" db="EMBL/GenBank/DDBJ databases">
        <authorList>
            <person name="Dougan E. K."/>
            <person name="Rhodes N."/>
            <person name="Thang M."/>
            <person name="Chan C."/>
        </authorList>
    </citation>
    <scope>NUCLEOTIDE SEQUENCE</scope>
</reference>
<feature type="chain" id="PRO_5032544282" description="LicD/FKTN/FKRP nucleotidyltransferase domain-containing protein" evidence="1">
    <location>
        <begin position="25"/>
        <end position="798"/>
    </location>
</feature>
<dbReference type="Proteomes" id="UP000626109">
    <property type="component" value="Unassembled WGS sequence"/>
</dbReference>
<feature type="signal peptide" evidence="1">
    <location>
        <begin position="1"/>
        <end position="24"/>
    </location>
</feature>
<gene>
    <name evidence="3" type="ORF">PGLA2088_LOCUS21962</name>
</gene>
<evidence type="ECO:0000259" key="2">
    <source>
        <dbReference type="Pfam" id="PF04991"/>
    </source>
</evidence>
<feature type="domain" description="LicD/FKTN/FKRP nucleotidyltransferase" evidence="2">
    <location>
        <begin position="370"/>
        <end position="405"/>
    </location>
</feature>
<dbReference type="InterPro" id="IPR052942">
    <property type="entry name" value="LPS_cholinephosphotransferase"/>
</dbReference>
<name>A0A813JMU9_POLGL</name>
<dbReference type="PANTHER" id="PTHR43404">
    <property type="entry name" value="LIPOPOLYSACCHARIDE CHOLINEPHOSPHOTRANSFERASE LICD"/>
    <property type="match status" value="1"/>
</dbReference>